<dbReference type="OrthoDB" id="9785911at2"/>
<dbReference type="SUPFAM" id="SSF55729">
    <property type="entry name" value="Acyl-CoA N-acyltransferases (Nat)"/>
    <property type="match status" value="1"/>
</dbReference>
<organism evidence="2 3">
    <name type="scientific">Hymenobacter sedentarius</name>
    <dbReference type="NCBI Taxonomy" id="1411621"/>
    <lineage>
        <taxon>Bacteria</taxon>
        <taxon>Pseudomonadati</taxon>
        <taxon>Bacteroidota</taxon>
        <taxon>Cytophagia</taxon>
        <taxon>Cytophagales</taxon>
        <taxon>Hymenobacteraceae</taxon>
        <taxon>Hymenobacter</taxon>
    </lineage>
</organism>
<dbReference type="Proteomes" id="UP000059542">
    <property type="component" value="Chromosome"/>
</dbReference>
<dbReference type="InterPro" id="IPR016181">
    <property type="entry name" value="Acyl_CoA_acyltransferase"/>
</dbReference>
<feature type="domain" description="BioF2-like acetyltransferase" evidence="1">
    <location>
        <begin position="179"/>
        <end position="283"/>
    </location>
</feature>
<dbReference type="Pfam" id="PF13480">
    <property type="entry name" value="Acetyltransf_6"/>
    <property type="match status" value="1"/>
</dbReference>
<dbReference type="STRING" id="1411621.AUC43_19725"/>
<keyword evidence="3" id="KW-1185">Reference proteome</keyword>
<dbReference type="Gene3D" id="3.40.630.30">
    <property type="match status" value="1"/>
</dbReference>
<sequence length="341" mass="37743">MAVITVAVERGNYPPIASTYFNFEELDAFHAPEVLRTVYGSSWFGLVITAGDMAFLHAYQPQALPQGEGLDIDPFIGYAGPMVTSSASAEFCDQAATAYSAWCREQGIIAEIIRFNPILRNDAVYALSSTIEVFKAKDIVVVACNPNEEAQLASFSTKCRSSVKRGIRDCTFEKLDKTTNWDAFVAFYMASLHRIGADPRWSFSPEFFARAAQSSVFQVYAVRHEDKLASVSLVIEHPLAGYYFLAASSEQPVQGANEYLVYGISQRLAQMGCPRLVLGGGNSADEDDALLRFKKKFAPALIPLMLGKLVHEPQAFNQLVAAAIARRPELEAMRFFLKYRL</sequence>
<evidence type="ECO:0000313" key="3">
    <source>
        <dbReference type="Proteomes" id="UP000059542"/>
    </source>
</evidence>
<dbReference type="AlphaFoldDB" id="A0A0U3T2E5"/>
<gene>
    <name evidence="2" type="ORF">AUC43_19725</name>
</gene>
<dbReference type="RefSeq" id="WP_068197847.1">
    <property type="nucleotide sequence ID" value="NZ_CP013909.1"/>
</dbReference>
<evidence type="ECO:0000313" key="2">
    <source>
        <dbReference type="EMBL" id="ALW87107.1"/>
    </source>
</evidence>
<accession>A0A0U3T2E5</accession>
<dbReference type="KEGG" id="hyg:AUC43_19725"/>
<proteinExistence type="predicted"/>
<protein>
    <recommendedName>
        <fullName evidence="1">BioF2-like acetyltransferase domain-containing protein</fullName>
    </recommendedName>
</protein>
<dbReference type="EMBL" id="CP013909">
    <property type="protein sequence ID" value="ALW87107.1"/>
    <property type="molecule type" value="Genomic_DNA"/>
</dbReference>
<name>A0A0U3T2E5_9BACT</name>
<dbReference type="InterPro" id="IPR038740">
    <property type="entry name" value="BioF2-like_GNAT_dom"/>
</dbReference>
<evidence type="ECO:0000259" key="1">
    <source>
        <dbReference type="Pfam" id="PF13480"/>
    </source>
</evidence>
<reference evidence="2 3" key="1">
    <citation type="submission" date="2015-12" db="EMBL/GenBank/DDBJ databases">
        <authorList>
            <person name="Shamseldin A."/>
            <person name="Moawad H."/>
            <person name="Abd El-Rahim W.M."/>
            <person name="Sadowsky M.J."/>
        </authorList>
    </citation>
    <scope>NUCLEOTIDE SEQUENCE [LARGE SCALE GENOMIC DNA]</scope>
    <source>
        <strain evidence="2 3">DG5B</strain>
    </source>
</reference>